<gene>
    <name evidence="1" type="ORF">As57867_004859</name>
</gene>
<evidence type="ECO:0000313" key="1">
    <source>
        <dbReference type="EMBL" id="KAF0712306.1"/>
    </source>
</evidence>
<dbReference type="AlphaFoldDB" id="A0A6A4ZEL2"/>
<comment type="caution">
    <text evidence="1">The sequence shown here is derived from an EMBL/GenBank/DDBJ whole genome shotgun (WGS) entry which is preliminary data.</text>
</comment>
<sequence>MKFPFGQNPTSPFDSGGGFTTRTLLSSATTLAVIKCISHVVVQAHGLESTRELERRTVLAQLISDLALHEGGIRVELCFATSKTSQGQIAFIGVVPGVFHDRNQASLERQERSLETLKWKLIESTNNVDNQDWMTAKIQGPRCLYRASSEAVQREVPTNVRVRRKGRSETSIVPGPGHFSTIA</sequence>
<feature type="non-terminal residue" evidence="1">
    <location>
        <position position="183"/>
    </location>
</feature>
<dbReference type="EMBL" id="VJMH01001322">
    <property type="protein sequence ID" value="KAF0712306.1"/>
    <property type="molecule type" value="Genomic_DNA"/>
</dbReference>
<organism evidence="1">
    <name type="scientific">Aphanomyces stellatus</name>
    <dbReference type="NCBI Taxonomy" id="120398"/>
    <lineage>
        <taxon>Eukaryota</taxon>
        <taxon>Sar</taxon>
        <taxon>Stramenopiles</taxon>
        <taxon>Oomycota</taxon>
        <taxon>Saprolegniomycetes</taxon>
        <taxon>Saprolegniales</taxon>
        <taxon>Verrucalvaceae</taxon>
        <taxon>Aphanomyces</taxon>
    </lineage>
</organism>
<name>A0A6A4ZEL2_9STRA</name>
<accession>A0A6A4ZEL2</accession>
<protein>
    <submittedName>
        <fullName evidence="1">Uncharacterized protein</fullName>
    </submittedName>
</protein>
<proteinExistence type="predicted"/>
<reference evidence="1" key="1">
    <citation type="submission" date="2019-06" db="EMBL/GenBank/DDBJ databases">
        <title>Genomics analysis of Aphanomyces spp. identifies a new class of oomycete effector associated with host adaptation.</title>
        <authorList>
            <person name="Gaulin E."/>
        </authorList>
    </citation>
    <scope>NUCLEOTIDE SEQUENCE</scope>
    <source>
        <strain evidence="1">CBS 578.67</strain>
    </source>
</reference>